<organism evidence="1 2">
    <name type="scientific">Oceanicola granulosus (strain ATCC BAA-861 / DSM 15982 / KCTC 12143 / HTCC2516)</name>
    <dbReference type="NCBI Taxonomy" id="314256"/>
    <lineage>
        <taxon>Bacteria</taxon>
        <taxon>Pseudomonadati</taxon>
        <taxon>Pseudomonadota</taxon>
        <taxon>Alphaproteobacteria</taxon>
        <taxon>Rhodobacterales</taxon>
        <taxon>Roseobacteraceae</taxon>
        <taxon>Oceanicola</taxon>
    </lineage>
</organism>
<name>Q2CBS8_OCEGH</name>
<keyword evidence="2" id="KW-1185">Reference proteome</keyword>
<reference evidence="1 2" key="1">
    <citation type="journal article" date="2010" name="J. Bacteriol.">
        <title>Genome sequences of Oceanicola granulosus HTCC2516(T) and Oceanicola batsensis HTCC2597(TDelta).</title>
        <authorList>
            <person name="Thrash J.C."/>
            <person name="Cho J.C."/>
            <person name="Vergin K.L."/>
            <person name="Giovannoni S.J."/>
        </authorList>
    </citation>
    <scope>NUCLEOTIDE SEQUENCE [LARGE SCALE GENOMIC DNA]</scope>
    <source>
        <strain evidence="2">ATCC BAA-861 / DSM 15982 / KCTC 12143 / HTCC2516</strain>
    </source>
</reference>
<dbReference type="HOGENOM" id="CLU_2058963_0_0_5"/>
<dbReference type="Proteomes" id="UP000003635">
    <property type="component" value="Unassembled WGS sequence"/>
</dbReference>
<proteinExistence type="predicted"/>
<dbReference type="EMBL" id="AAOT01000036">
    <property type="protein sequence ID" value="EAR50126.1"/>
    <property type="molecule type" value="Genomic_DNA"/>
</dbReference>
<gene>
    <name evidence="1" type="ORF">OG2516_18950</name>
</gene>
<evidence type="ECO:0000313" key="1">
    <source>
        <dbReference type="EMBL" id="EAR50126.1"/>
    </source>
</evidence>
<dbReference type="AlphaFoldDB" id="Q2CBS8"/>
<comment type="caution">
    <text evidence="1">The sequence shown here is derived from an EMBL/GenBank/DDBJ whole genome shotgun (WGS) entry which is preliminary data.</text>
</comment>
<protein>
    <submittedName>
        <fullName evidence="1">Uncharacterized protein</fullName>
    </submittedName>
</protein>
<accession>Q2CBS8</accession>
<sequence>MLIIVALPFQHFHLSHGKCIPPVGEHLEGLLRDRLCQVSVLQILSKQLLVLFSNLAPERLHRVPDGHFARHNLLRGSEDARCRQSAAELLDLSILTCFRRGEDGEEITQGARSREHALT</sequence>
<dbReference type="STRING" id="314256.OG2516_18950"/>
<evidence type="ECO:0000313" key="2">
    <source>
        <dbReference type="Proteomes" id="UP000003635"/>
    </source>
</evidence>